<dbReference type="InterPro" id="IPR004682">
    <property type="entry name" value="TRAP_DctP"/>
</dbReference>
<dbReference type="Pfam" id="PF03480">
    <property type="entry name" value="DctP"/>
    <property type="match status" value="1"/>
</dbReference>
<comment type="similarity">
    <text evidence="2">Belongs to the bacterial solute-binding protein 7 family.</text>
</comment>
<dbReference type="GO" id="GO:0055085">
    <property type="term" value="P:transmembrane transport"/>
    <property type="evidence" value="ECO:0007669"/>
    <property type="project" value="InterPro"/>
</dbReference>
<dbReference type="NCBIfam" id="NF037995">
    <property type="entry name" value="TRAP_S1"/>
    <property type="match status" value="1"/>
</dbReference>
<dbReference type="PANTHER" id="PTHR33376">
    <property type="match status" value="1"/>
</dbReference>
<dbReference type="PIRSF" id="PIRSF006470">
    <property type="entry name" value="DctB"/>
    <property type="match status" value="1"/>
</dbReference>
<accession>A0A6B3RZU8</accession>
<dbReference type="CDD" id="cd13603">
    <property type="entry name" value="PBP2_TRAP_Siap_TeaA_like"/>
    <property type="match status" value="1"/>
</dbReference>
<gene>
    <name evidence="7" type="ORF">G3572_20640</name>
</gene>
<dbReference type="InterPro" id="IPR038404">
    <property type="entry name" value="TRAP_DctP_sf"/>
</dbReference>
<name>A0A6B3RZU8_9RHOB</name>
<dbReference type="NCBIfam" id="TIGR00787">
    <property type="entry name" value="dctP"/>
    <property type="match status" value="1"/>
</dbReference>
<proteinExistence type="inferred from homology"/>
<evidence type="ECO:0000313" key="8">
    <source>
        <dbReference type="Proteomes" id="UP000481421"/>
    </source>
</evidence>
<evidence type="ECO:0000256" key="6">
    <source>
        <dbReference type="SAM" id="SignalP"/>
    </source>
</evidence>
<sequence>MFIKAGALALTLGSLATSVLAQDFTIRLSHGDNESNPTHITAMTFAEKVAEYSGGRVAVQIFPSNQLGSEEEVVRAVRNNTIQAQIPAMANVHPVSPSVGVFLLPYLFTNSEEAHAGLDAILPAINERTTEEAGIRFLGILEKGFRVMTNSVRPVETLEDLKGLKIRVSPNEIVIKTFQAWGIEPVPMGWGEVFTALQQRVIDGQENPYTTAQTSKFYEIQSYITEIHYMIWTGPLLISEQFYQSLPADLQDAVSRAGQEAVVAGRAANAAQTEEAMKFLSENGMTLSGAPKDEEKWSDAARGIWPSLYGVVGGEEWANEAIAIFEEAKTN</sequence>
<dbReference type="PANTHER" id="PTHR33376:SF7">
    <property type="entry name" value="C4-DICARBOXYLATE-BINDING PROTEIN DCTB"/>
    <property type="match status" value="1"/>
</dbReference>
<comment type="caution">
    <text evidence="7">The sequence shown here is derived from an EMBL/GenBank/DDBJ whole genome shotgun (WGS) entry which is preliminary data.</text>
</comment>
<dbReference type="InterPro" id="IPR018389">
    <property type="entry name" value="DctP_fam"/>
</dbReference>
<dbReference type="AlphaFoldDB" id="A0A6B3RZU8"/>
<evidence type="ECO:0000256" key="4">
    <source>
        <dbReference type="ARBA" id="ARBA00022729"/>
    </source>
</evidence>
<organism evidence="7 8">
    <name type="scientific">Pseudotabrizicola algicola</name>
    <dbReference type="NCBI Taxonomy" id="2709381"/>
    <lineage>
        <taxon>Bacteria</taxon>
        <taxon>Pseudomonadati</taxon>
        <taxon>Pseudomonadota</taxon>
        <taxon>Alphaproteobacteria</taxon>
        <taxon>Rhodobacterales</taxon>
        <taxon>Paracoccaceae</taxon>
        <taxon>Pseudotabrizicola</taxon>
    </lineage>
</organism>
<keyword evidence="5" id="KW-0574">Periplasm</keyword>
<dbReference type="EMBL" id="JAAIKE010000014">
    <property type="protein sequence ID" value="NEX48609.1"/>
    <property type="molecule type" value="Genomic_DNA"/>
</dbReference>
<evidence type="ECO:0000256" key="1">
    <source>
        <dbReference type="ARBA" id="ARBA00004418"/>
    </source>
</evidence>
<feature type="signal peptide" evidence="6">
    <location>
        <begin position="1"/>
        <end position="21"/>
    </location>
</feature>
<protein>
    <submittedName>
        <fullName evidence="7">TRAP transporter substrate-binding protein</fullName>
    </submittedName>
</protein>
<comment type="subcellular location">
    <subcellularLocation>
        <location evidence="1">Periplasm</location>
    </subcellularLocation>
</comment>
<reference evidence="7 8" key="1">
    <citation type="submission" date="2020-02" db="EMBL/GenBank/DDBJ databases">
        <title>Rhodobacter algicola sp. nov., isolated from microalga culture.</title>
        <authorList>
            <person name="Park C.-Y."/>
        </authorList>
    </citation>
    <scope>NUCLEOTIDE SEQUENCE [LARGE SCALE GENOMIC DNA]</scope>
    <source>
        <strain evidence="7 8">ETT8</strain>
    </source>
</reference>
<dbReference type="GO" id="GO:0030288">
    <property type="term" value="C:outer membrane-bounded periplasmic space"/>
    <property type="evidence" value="ECO:0007669"/>
    <property type="project" value="InterPro"/>
</dbReference>
<evidence type="ECO:0000313" key="7">
    <source>
        <dbReference type="EMBL" id="NEX48609.1"/>
    </source>
</evidence>
<dbReference type="RefSeq" id="WP_164615405.1">
    <property type="nucleotide sequence ID" value="NZ_JAAIKE010000014.1"/>
</dbReference>
<dbReference type="Gene3D" id="3.40.190.170">
    <property type="entry name" value="Bacterial extracellular solute-binding protein, family 7"/>
    <property type="match status" value="1"/>
</dbReference>
<evidence type="ECO:0000256" key="5">
    <source>
        <dbReference type="ARBA" id="ARBA00022764"/>
    </source>
</evidence>
<feature type="chain" id="PRO_5025651243" evidence="6">
    <location>
        <begin position="22"/>
        <end position="331"/>
    </location>
</feature>
<evidence type="ECO:0000256" key="2">
    <source>
        <dbReference type="ARBA" id="ARBA00009023"/>
    </source>
</evidence>
<keyword evidence="4 6" id="KW-0732">Signal</keyword>
<keyword evidence="3" id="KW-0813">Transport</keyword>
<evidence type="ECO:0000256" key="3">
    <source>
        <dbReference type="ARBA" id="ARBA00022448"/>
    </source>
</evidence>
<dbReference type="Proteomes" id="UP000481421">
    <property type="component" value="Unassembled WGS sequence"/>
</dbReference>
<keyword evidence="8" id="KW-1185">Reference proteome</keyword>